<feature type="binding site" evidence="3">
    <location>
        <position position="236"/>
    </location>
    <ligand>
        <name>a divalent metal cation</name>
        <dbReference type="ChEBI" id="CHEBI:60240"/>
    </ligand>
</feature>
<dbReference type="AlphaFoldDB" id="A0A3R7SE12"/>
<keyword evidence="6" id="KW-1185">Reference proteome</keyword>
<feature type="binding site" evidence="3">
    <location>
        <position position="124"/>
    </location>
    <ligand>
        <name>substrate</name>
    </ligand>
</feature>
<sequence>MTEWHQSFDTRFDRFVLNNAPPERLAGGFRWLEGPVWFGDAGCLLFSDIPANAIMRYTPPLGPGEGQVSVYRYPSNFANGHTRDLQGRLISCEHGSRSVTRTEHDGSITTLASHYRGKRLNSPNDVVVKSDGSIWFTDPHYGIMTNYEGWQAPQELPCHVYRIDGQSGELQVVCDDFACPNGLAFSPDESRLYIAETGLMFDADATRHIRVFDVGADGCSLKGGEVFHGVSPGAADGIRLDSDGNLWSSARDGVHCLSPEGELLGKIMIPETVANICFGGRGKSRLYICATTSLYAITLNRSGAQRP</sequence>
<evidence type="ECO:0000313" key="5">
    <source>
        <dbReference type="EMBL" id="RNF36273.1"/>
    </source>
</evidence>
<dbReference type="InterPro" id="IPR011042">
    <property type="entry name" value="6-blade_b-propeller_TolB-like"/>
</dbReference>
<gene>
    <name evidence="5" type="ORF">A7A09_002530</name>
</gene>
<dbReference type="GO" id="GO:0016787">
    <property type="term" value="F:hydrolase activity"/>
    <property type="evidence" value="ECO:0007669"/>
    <property type="project" value="UniProtKB-KW"/>
</dbReference>
<dbReference type="Pfam" id="PF08450">
    <property type="entry name" value="SGL"/>
    <property type="match status" value="1"/>
</dbReference>
<protein>
    <submittedName>
        <fullName evidence="5">SMP-30/gluconolactonase/LRE family protein</fullName>
    </submittedName>
</protein>
<evidence type="ECO:0000256" key="3">
    <source>
        <dbReference type="PIRSR" id="PIRSR605511-2"/>
    </source>
</evidence>
<dbReference type="GO" id="GO:0046872">
    <property type="term" value="F:metal ion binding"/>
    <property type="evidence" value="ECO:0007669"/>
    <property type="project" value="UniProtKB-KW"/>
</dbReference>
<accession>A0A3R7SE12</accession>
<keyword evidence="3" id="KW-0862">Zinc</keyword>
<feature type="binding site" evidence="3">
    <location>
        <position position="181"/>
    </location>
    <ligand>
        <name>a divalent metal cation</name>
        <dbReference type="ChEBI" id="CHEBI:60240"/>
    </ligand>
</feature>
<dbReference type="Proteomes" id="UP000238137">
    <property type="component" value="Unassembled WGS sequence"/>
</dbReference>
<dbReference type="RefSeq" id="WP_106689895.1">
    <property type="nucleotide sequence ID" value="NZ_PXNQ02000001.1"/>
</dbReference>
<evidence type="ECO:0000259" key="4">
    <source>
        <dbReference type="Pfam" id="PF08450"/>
    </source>
</evidence>
<evidence type="ECO:0000256" key="1">
    <source>
        <dbReference type="ARBA" id="ARBA00022801"/>
    </source>
</evidence>
<dbReference type="SUPFAM" id="SSF63829">
    <property type="entry name" value="Calcium-dependent phosphotriesterase"/>
    <property type="match status" value="1"/>
</dbReference>
<dbReference type="EMBL" id="PXNQ02000001">
    <property type="protein sequence ID" value="RNF36273.1"/>
    <property type="molecule type" value="Genomic_DNA"/>
</dbReference>
<organism evidence="5 6">
    <name type="scientific">Paracoccus methylarcula</name>
    <dbReference type="NCBI Taxonomy" id="72022"/>
    <lineage>
        <taxon>Bacteria</taxon>
        <taxon>Pseudomonadati</taxon>
        <taxon>Pseudomonadota</taxon>
        <taxon>Alphaproteobacteria</taxon>
        <taxon>Rhodobacterales</taxon>
        <taxon>Paracoccaceae</taxon>
        <taxon>Paracoccus</taxon>
    </lineage>
</organism>
<dbReference type="PANTHER" id="PTHR47572">
    <property type="entry name" value="LIPOPROTEIN-RELATED"/>
    <property type="match status" value="1"/>
</dbReference>
<dbReference type="InterPro" id="IPR051262">
    <property type="entry name" value="SMP-30/CGR1_Lactonase"/>
</dbReference>
<dbReference type="PANTHER" id="PTHR47572:SF4">
    <property type="entry name" value="LACTONASE DRP35"/>
    <property type="match status" value="1"/>
</dbReference>
<evidence type="ECO:0000256" key="2">
    <source>
        <dbReference type="PIRSR" id="PIRSR605511-1"/>
    </source>
</evidence>
<evidence type="ECO:0000313" key="6">
    <source>
        <dbReference type="Proteomes" id="UP000238137"/>
    </source>
</evidence>
<name>A0A3R7SE12_9RHOB</name>
<comment type="cofactor">
    <cofactor evidence="3">
        <name>Zn(2+)</name>
        <dbReference type="ChEBI" id="CHEBI:29105"/>
    </cofactor>
    <text evidence="3">Binds 1 divalent metal cation per subunit.</text>
</comment>
<dbReference type="InterPro" id="IPR005511">
    <property type="entry name" value="SMP-30"/>
</dbReference>
<feature type="domain" description="SMP-30/Gluconolactonase/LRE-like region" evidence="4">
    <location>
        <begin position="33"/>
        <end position="290"/>
    </location>
</feature>
<comment type="caution">
    <text evidence="5">The sequence shown here is derived from an EMBL/GenBank/DDBJ whole genome shotgun (WGS) entry which is preliminary data.</text>
</comment>
<dbReference type="OrthoDB" id="241638at2"/>
<dbReference type="InterPro" id="IPR013658">
    <property type="entry name" value="SGL"/>
</dbReference>
<dbReference type="PRINTS" id="PR01790">
    <property type="entry name" value="SMP30FAMILY"/>
</dbReference>
<reference evidence="5" key="1">
    <citation type="submission" date="2018-05" db="EMBL/GenBank/DDBJ databases">
        <title>Reclassification of Methylarcula marina and Methylarcula terricola as Paracoccus methylarcula sp.nov., comb.nov. and Paracoccus terricola comb.nov.</title>
        <authorList>
            <person name="Shmareva M.N."/>
            <person name="Doronina N.V."/>
            <person name="Vasilenko O.V."/>
            <person name="Tarlachkov S.V."/>
            <person name="Trotsenko Y.A."/>
        </authorList>
    </citation>
    <scope>NUCLEOTIDE SEQUENCE [LARGE SCALE GENOMIC DNA]</scope>
    <source>
        <strain evidence="5">VKM B-2159</strain>
    </source>
</reference>
<keyword evidence="1" id="KW-0378">Hydrolase</keyword>
<feature type="binding site" evidence="3">
    <location>
        <position position="33"/>
    </location>
    <ligand>
        <name>a divalent metal cation</name>
        <dbReference type="ChEBI" id="CHEBI:60240"/>
    </ligand>
</feature>
<proteinExistence type="predicted"/>
<keyword evidence="3" id="KW-0479">Metal-binding</keyword>
<dbReference type="Gene3D" id="2.120.10.30">
    <property type="entry name" value="TolB, C-terminal domain"/>
    <property type="match status" value="1"/>
</dbReference>
<feature type="active site" description="Proton donor/acceptor" evidence="2">
    <location>
        <position position="236"/>
    </location>
</feature>